<dbReference type="EMBL" id="LCUC01000342">
    <property type="protein sequence ID" value="KKY32096.1"/>
    <property type="molecule type" value="Genomic_DNA"/>
</dbReference>
<keyword evidence="3" id="KW-1185">Reference proteome</keyword>
<accession>A0A0G2FD69</accession>
<dbReference type="AlphaFoldDB" id="A0A0G2FD69"/>
<keyword evidence="1" id="KW-0472">Membrane</keyword>
<name>A0A0G2FD69_9PEZI</name>
<organism evidence="2 3">
    <name type="scientific">Diaporthe ampelina</name>
    <dbReference type="NCBI Taxonomy" id="1214573"/>
    <lineage>
        <taxon>Eukaryota</taxon>
        <taxon>Fungi</taxon>
        <taxon>Dikarya</taxon>
        <taxon>Ascomycota</taxon>
        <taxon>Pezizomycotina</taxon>
        <taxon>Sordariomycetes</taxon>
        <taxon>Sordariomycetidae</taxon>
        <taxon>Diaporthales</taxon>
        <taxon>Diaporthaceae</taxon>
        <taxon>Diaporthe</taxon>
    </lineage>
</organism>
<dbReference type="OrthoDB" id="10541589at2759"/>
<reference evidence="2 3" key="1">
    <citation type="submission" date="2015-05" db="EMBL/GenBank/DDBJ databases">
        <title>Distinctive expansion of gene families associated with plant cell wall degradation and secondary metabolism in the genomes of grapevine trunk pathogens.</title>
        <authorList>
            <person name="Lawrence D.P."/>
            <person name="Travadon R."/>
            <person name="Rolshausen P.E."/>
            <person name="Baumgartner K."/>
        </authorList>
    </citation>
    <scope>NUCLEOTIDE SEQUENCE [LARGE SCALE GENOMIC DNA]</scope>
    <source>
        <strain evidence="2">DA912</strain>
    </source>
</reference>
<keyword evidence="1" id="KW-0812">Transmembrane</keyword>
<reference evidence="2 3" key="2">
    <citation type="submission" date="2015-05" db="EMBL/GenBank/DDBJ databases">
        <authorList>
            <person name="Morales-Cruz A."/>
            <person name="Amrine K.C."/>
            <person name="Cantu D."/>
        </authorList>
    </citation>
    <scope>NUCLEOTIDE SEQUENCE [LARGE SCALE GENOMIC DNA]</scope>
    <source>
        <strain evidence="2">DA912</strain>
    </source>
</reference>
<sequence length="158" mass="17424">MWLAWINYIDENIGLTKANVTEHVATLLSTQPNQSVVEAASHNGQSILVGSTALRSDGIAVDLNNLAYLATAIENCTLSALANLTGVENITSMDPLEYVQSFQHNASWCVFEEGASQYVDKTMDNDDYDVNIFQHFMLFWGPATVLFGPLWVLVIPPE</sequence>
<evidence type="ECO:0000313" key="3">
    <source>
        <dbReference type="Proteomes" id="UP000034680"/>
    </source>
</evidence>
<proteinExistence type="predicted"/>
<feature type="transmembrane region" description="Helical" evidence="1">
    <location>
        <begin position="132"/>
        <end position="155"/>
    </location>
</feature>
<gene>
    <name evidence="2" type="ORF">UCDDA912_g07957</name>
</gene>
<protein>
    <submittedName>
        <fullName evidence="2">Uncharacterized protein</fullName>
    </submittedName>
</protein>
<keyword evidence="1" id="KW-1133">Transmembrane helix</keyword>
<evidence type="ECO:0000256" key="1">
    <source>
        <dbReference type="SAM" id="Phobius"/>
    </source>
</evidence>
<dbReference type="Proteomes" id="UP000034680">
    <property type="component" value="Unassembled WGS sequence"/>
</dbReference>
<comment type="caution">
    <text evidence="2">The sequence shown here is derived from an EMBL/GenBank/DDBJ whole genome shotgun (WGS) entry which is preliminary data.</text>
</comment>
<evidence type="ECO:0000313" key="2">
    <source>
        <dbReference type="EMBL" id="KKY32096.1"/>
    </source>
</evidence>